<dbReference type="SUPFAM" id="SSF48403">
    <property type="entry name" value="Ankyrin repeat"/>
    <property type="match status" value="1"/>
</dbReference>
<organism evidence="1 2">
    <name type="scientific">Artemisia annua</name>
    <name type="common">Sweet wormwood</name>
    <dbReference type="NCBI Taxonomy" id="35608"/>
    <lineage>
        <taxon>Eukaryota</taxon>
        <taxon>Viridiplantae</taxon>
        <taxon>Streptophyta</taxon>
        <taxon>Embryophyta</taxon>
        <taxon>Tracheophyta</taxon>
        <taxon>Spermatophyta</taxon>
        <taxon>Magnoliopsida</taxon>
        <taxon>eudicotyledons</taxon>
        <taxon>Gunneridae</taxon>
        <taxon>Pentapetalae</taxon>
        <taxon>asterids</taxon>
        <taxon>campanulids</taxon>
        <taxon>Asterales</taxon>
        <taxon>Asteraceae</taxon>
        <taxon>Asteroideae</taxon>
        <taxon>Anthemideae</taxon>
        <taxon>Artemisiinae</taxon>
        <taxon>Artemisia</taxon>
    </lineage>
</organism>
<dbReference type="Proteomes" id="UP000245207">
    <property type="component" value="Unassembled WGS sequence"/>
</dbReference>
<dbReference type="AlphaFoldDB" id="A0A2U1Q749"/>
<keyword evidence="2" id="KW-1185">Reference proteome</keyword>
<accession>A0A2U1Q749</accession>
<name>A0A2U1Q749_ARTAN</name>
<evidence type="ECO:0000313" key="1">
    <source>
        <dbReference type="EMBL" id="PWA93839.1"/>
    </source>
</evidence>
<evidence type="ECO:0000313" key="2">
    <source>
        <dbReference type="Proteomes" id="UP000245207"/>
    </source>
</evidence>
<gene>
    <name evidence="1" type="ORF">CTI12_AA066520</name>
</gene>
<protein>
    <submittedName>
        <fullName evidence="1">Ankyrin repeat-containing protein</fullName>
    </submittedName>
</protein>
<dbReference type="STRING" id="35608.A0A2U1Q749"/>
<reference evidence="1 2" key="1">
    <citation type="journal article" date="2018" name="Mol. Plant">
        <title>The genome of Artemisia annua provides insight into the evolution of Asteraceae family and artemisinin biosynthesis.</title>
        <authorList>
            <person name="Shen Q."/>
            <person name="Zhang L."/>
            <person name="Liao Z."/>
            <person name="Wang S."/>
            <person name="Yan T."/>
            <person name="Shi P."/>
            <person name="Liu M."/>
            <person name="Fu X."/>
            <person name="Pan Q."/>
            <person name="Wang Y."/>
            <person name="Lv Z."/>
            <person name="Lu X."/>
            <person name="Zhang F."/>
            <person name="Jiang W."/>
            <person name="Ma Y."/>
            <person name="Chen M."/>
            <person name="Hao X."/>
            <person name="Li L."/>
            <person name="Tang Y."/>
            <person name="Lv G."/>
            <person name="Zhou Y."/>
            <person name="Sun X."/>
            <person name="Brodelius P.E."/>
            <person name="Rose J.K.C."/>
            <person name="Tang K."/>
        </authorList>
    </citation>
    <scope>NUCLEOTIDE SEQUENCE [LARGE SCALE GENOMIC DNA]</scope>
    <source>
        <strain evidence="2">cv. Huhao1</strain>
        <tissue evidence="1">Leaf</tissue>
    </source>
</reference>
<dbReference type="OrthoDB" id="194358at2759"/>
<dbReference type="EMBL" id="PKPP01000352">
    <property type="protein sequence ID" value="PWA93839.1"/>
    <property type="molecule type" value="Genomic_DNA"/>
</dbReference>
<dbReference type="InterPro" id="IPR036770">
    <property type="entry name" value="Ankyrin_rpt-contain_sf"/>
</dbReference>
<comment type="caution">
    <text evidence="1">The sequence shown here is derived from an EMBL/GenBank/DDBJ whole genome shotgun (WGS) entry which is preliminary data.</text>
</comment>
<dbReference type="Gene3D" id="1.25.40.20">
    <property type="entry name" value="Ankyrin repeat-containing domain"/>
    <property type="match status" value="1"/>
</dbReference>
<sequence length="124" mass="13414">MATIHHSNHPQTATKDSGFILALCFGSVPYPDRPSLLSWTLSRAAAKGTASSAIDAARDEGEKEIVEILEQGEEVLNASRRGDIMLLESLLEKDASVDFKDHTAAIKGYKDVVILLVEFGSSLE</sequence>
<proteinExistence type="predicted"/>